<accession>A0A1H7MB34</accession>
<evidence type="ECO:0008006" key="3">
    <source>
        <dbReference type="Google" id="ProtNLM"/>
    </source>
</evidence>
<keyword evidence="2" id="KW-1185">Reference proteome</keyword>
<dbReference type="EMBL" id="FOBI01000005">
    <property type="protein sequence ID" value="SEL08372.1"/>
    <property type="molecule type" value="Genomic_DNA"/>
</dbReference>
<reference evidence="2" key="1">
    <citation type="submission" date="2016-10" db="EMBL/GenBank/DDBJ databases">
        <authorList>
            <person name="Varghese N."/>
            <person name="Submissions S."/>
        </authorList>
    </citation>
    <scope>NUCLEOTIDE SEQUENCE [LARGE SCALE GENOMIC DNA]</scope>
    <source>
        <strain evidence="2">CGMCC 1.9127</strain>
    </source>
</reference>
<organism evidence="1 2">
    <name type="scientific">Colwellia chukchiensis</name>
    <dbReference type="NCBI Taxonomy" id="641665"/>
    <lineage>
        <taxon>Bacteria</taxon>
        <taxon>Pseudomonadati</taxon>
        <taxon>Pseudomonadota</taxon>
        <taxon>Gammaproteobacteria</taxon>
        <taxon>Alteromonadales</taxon>
        <taxon>Colwelliaceae</taxon>
        <taxon>Colwellia</taxon>
    </lineage>
</organism>
<sequence>MSLIKAVGIDLAKLVFSIHGIYQHDKYKLRKTVKRNKLLAEIKLIKTPIITAINAQAVKILSRLHISDESWLKLTNHFEKIFTGAVGTAEHLAEFTEHVGLKRAHGIANAQAWLNSA</sequence>
<proteinExistence type="predicted"/>
<dbReference type="Proteomes" id="UP000199297">
    <property type="component" value="Unassembled WGS sequence"/>
</dbReference>
<protein>
    <recommendedName>
        <fullName evidence="3">Transposase</fullName>
    </recommendedName>
</protein>
<gene>
    <name evidence="1" type="ORF">SAMN05216262_105168</name>
</gene>
<evidence type="ECO:0000313" key="2">
    <source>
        <dbReference type="Proteomes" id="UP000199297"/>
    </source>
</evidence>
<name>A0A1H7MB34_9GAMM</name>
<dbReference type="STRING" id="641665.GCA_002104455_03007"/>
<dbReference type="AlphaFoldDB" id="A0A1H7MB34"/>
<evidence type="ECO:0000313" key="1">
    <source>
        <dbReference type="EMBL" id="SEL08372.1"/>
    </source>
</evidence>